<keyword evidence="2" id="KW-0472">Membrane</keyword>
<comment type="caution">
    <text evidence="3">The sequence shown here is derived from an EMBL/GenBank/DDBJ whole genome shotgun (WGS) entry which is preliminary data.</text>
</comment>
<dbReference type="RefSeq" id="WP_345377372.1">
    <property type="nucleotide sequence ID" value="NZ_BAABLM010000012.1"/>
</dbReference>
<sequence length="967" mass="96880">MAGPVTEGSIVAKLKLDSSDWNLELNKAEEKARALGAISPNIKVTVESAQAIADLAAVHEAALRAGGDTTIRVNTESTGAAVHAPGDTSSTNTVDTRVTGEASVVALTAAEEALRRASAEAAAANDVNAASMRSAAVAAAEAAAAQDALALAQQRAATAAREQEASNRQQAASQNTVTESGRGMQAQTAFIIAGIAALVATAGPVAGWAVGVAGALGAMGAAGILAVYGISQEIKSGTAVGQAYQAGLQGLKRDLDVLGATGAGAFLSSFQQGVTSINKDLPQLNSMVSQFGGMLGGTVTTALQGVLNAIRILNPLFVQAGGYIQQVAAGFLSWTQNGGLQQFANMAQATFPSVVNMIGEVLNGAMDLVGGLQSMGPAVLMTATAIGQFASFLGMLGPVLGPVAGGVLTAVVAFQVLDTVLPLASKAIALFSAETEASLGPVGWVVAAVGLAAAAFIGIAAATHQATQAQVDYTAAVQQDSGVIGEHVKAQTAKALADAGAFKAATSLGIAQSTLTQAALGYAPALATVKAHTDLAAQSYAKTVEVTGQLNGSSQVMTQKQKDLKAAVDTVTSSVNGANGSLKESQQTYRDTQAAVGESTAGQTSLARAYGATIGAYQAAKTAADSQKASGQAATLQMQLENDAAGVLKNTLDLLDGKTLSAADAQNAFDSQLSNMGTHVSDVGKQITFTTTNIGDMSAASVSLRGQLNSQVEAMQANVEAQVGLSGSTADSIPLLQQQRQQIIDNAVAHGVNRDAVTAYIDKIMQVPTSVPPTKLDVDAVSAQQKLSALQTALQGIPTLITGSVQIDTAQAMENVKATTNAVLALTNAVNTAGQAGGTATGAAAKKALGFATGGSVPGTGSGDTVPAMLTPGEYVVKPGPAAQYGSLLAAMNAGQAVNLPTSAATPASLPAASTSPAAASGTPQTITVVLENNTGVSFDGMITARIKQESARRATNLSTGLQRVNF</sequence>
<protein>
    <submittedName>
        <fullName evidence="3">Uncharacterized protein</fullName>
    </submittedName>
</protein>
<accession>A0ABP8WEP6</accession>
<proteinExistence type="predicted"/>
<gene>
    <name evidence="3" type="ORF">GCM10025780_36420</name>
</gene>
<feature type="region of interest" description="Disordered" evidence="1">
    <location>
        <begin position="160"/>
        <end position="179"/>
    </location>
</feature>
<feature type="transmembrane region" description="Helical" evidence="2">
    <location>
        <begin position="442"/>
        <end position="462"/>
    </location>
</feature>
<keyword evidence="2" id="KW-1133">Transmembrane helix</keyword>
<evidence type="ECO:0000313" key="4">
    <source>
        <dbReference type="Proteomes" id="UP001501295"/>
    </source>
</evidence>
<organism evidence="3 4">
    <name type="scientific">Frondihabitans cladoniiphilus</name>
    <dbReference type="NCBI Taxonomy" id="715785"/>
    <lineage>
        <taxon>Bacteria</taxon>
        <taxon>Bacillati</taxon>
        <taxon>Actinomycetota</taxon>
        <taxon>Actinomycetes</taxon>
        <taxon>Micrococcales</taxon>
        <taxon>Microbacteriaceae</taxon>
        <taxon>Frondihabitans</taxon>
    </lineage>
</organism>
<feature type="transmembrane region" description="Helical" evidence="2">
    <location>
        <begin position="188"/>
        <end position="206"/>
    </location>
</feature>
<keyword evidence="2" id="KW-0812">Transmembrane</keyword>
<reference evidence="4" key="1">
    <citation type="journal article" date="2019" name="Int. J. Syst. Evol. Microbiol.">
        <title>The Global Catalogue of Microorganisms (GCM) 10K type strain sequencing project: providing services to taxonomists for standard genome sequencing and annotation.</title>
        <authorList>
            <consortium name="The Broad Institute Genomics Platform"/>
            <consortium name="The Broad Institute Genome Sequencing Center for Infectious Disease"/>
            <person name="Wu L."/>
            <person name="Ma J."/>
        </authorList>
    </citation>
    <scope>NUCLEOTIDE SEQUENCE [LARGE SCALE GENOMIC DNA]</scope>
    <source>
        <strain evidence="4">JCM 18956</strain>
    </source>
</reference>
<evidence type="ECO:0000256" key="2">
    <source>
        <dbReference type="SAM" id="Phobius"/>
    </source>
</evidence>
<keyword evidence="4" id="KW-1185">Reference proteome</keyword>
<evidence type="ECO:0000256" key="1">
    <source>
        <dbReference type="SAM" id="MobiDB-lite"/>
    </source>
</evidence>
<dbReference type="EMBL" id="BAABLM010000012">
    <property type="protein sequence ID" value="GAA4686481.1"/>
    <property type="molecule type" value="Genomic_DNA"/>
</dbReference>
<dbReference type="Proteomes" id="UP001501295">
    <property type="component" value="Unassembled WGS sequence"/>
</dbReference>
<evidence type="ECO:0000313" key="3">
    <source>
        <dbReference type="EMBL" id="GAA4686481.1"/>
    </source>
</evidence>
<name>A0ABP8WEP6_9MICO</name>
<feature type="compositionally biased region" description="Polar residues" evidence="1">
    <location>
        <begin position="167"/>
        <end position="179"/>
    </location>
</feature>
<feature type="transmembrane region" description="Helical" evidence="2">
    <location>
        <begin position="403"/>
        <end position="421"/>
    </location>
</feature>